<feature type="transmembrane region" description="Helical" evidence="1">
    <location>
        <begin position="106"/>
        <end position="124"/>
    </location>
</feature>
<evidence type="ECO:0008006" key="4">
    <source>
        <dbReference type="Google" id="ProtNLM"/>
    </source>
</evidence>
<keyword evidence="1" id="KW-1133">Transmembrane helix</keyword>
<name>A0ABV0NBX5_9TELE</name>
<accession>A0ABV0NBX5</accession>
<evidence type="ECO:0000256" key="1">
    <source>
        <dbReference type="SAM" id="Phobius"/>
    </source>
</evidence>
<dbReference type="EMBL" id="JAHRIO010031716">
    <property type="protein sequence ID" value="MEQ2168905.1"/>
    <property type="molecule type" value="Genomic_DNA"/>
</dbReference>
<organism evidence="2 3">
    <name type="scientific">Goodea atripinnis</name>
    <dbReference type="NCBI Taxonomy" id="208336"/>
    <lineage>
        <taxon>Eukaryota</taxon>
        <taxon>Metazoa</taxon>
        <taxon>Chordata</taxon>
        <taxon>Craniata</taxon>
        <taxon>Vertebrata</taxon>
        <taxon>Euteleostomi</taxon>
        <taxon>Actinopterygii</taxon>
        <taxon>Neopterygii</taxon>
        <taxon>Teleostei</taxon>
        <taxon>Neoteleostei</taxon>
        <taxon>Acanthomorphata</taxon>
        <taxon>Ovalentaria</taxon>
        <taxon>Atherinomorphae</taxon>
        <taxon>Cyprinodontiformes</taxon>
        <taxon>Goodeidae</taxon>
        <taxon>Goodea</taxon>
    </lineage>
</organism>
<protein>
    <recommendedName>
        <fullName evidence="4">NADH dehydrogenase subunit 5</fullName>
    </recommendedName>
</protein>
<keyword evidence="3" id="KW-1185">Reference proteome</keyword>
<feature type="transmembrane region" description="Helical" evidence="1">
    <location>
        <begin position="76"/>
        <end position="94"/>
    </location>
</feature>
<dbReference type="Proteomes" id="UP001476798">
    <property type="component" value="Unassembled WGS sequence"/>
</dbReference>
<feature type="transmembrane region" description="Helical" evidence="1">
    <location>
        <begin position="44"/>
        <end position="64"/>
    </location>
</feature>
<comment type="caution">
    <text evidence="2">The sequence shown here is derived from an EMBL/GenBank/DDBJ whole genome shotgun (WGS) entry which is preliminary data.</text>
</comment>
<reference evidence="2 3" key="1">
    <citation type="submission" date="2021-06" db="EMBL/GenBank/DDBJ databases">
        <authorList>
            <person name="Palmer J.M."/>
        </authorList>
    </citation>
    <scope>NUCLEOTIDE SEQUENCE [LARGE SCALE GENOMIC DNA]</scope>
    <source>
        <strain evidence="2 3">GA_2019</strain>
        <tissue evidence="2">Muscle</tissue>
    </source>
</reference>
<keyword evidence="1" id="KW-0812">Transmembrane</keyword>
<sequence length="134" mass="15188">MNKFCFKPFHRSPGFMFRVVVLLESEPLPQSQVFADFNRFSSKIFLYLAPSIFSSTLTTFPVPAEEKHPQSMMLPPPYLTVGMMCAVLVLSHTARPKSSILVSSDLLWTSYGFLLTMASFLPLFHKDHICAVHD</sequence>
<gene>
    <name evidence="2" type="ORF">GOODEAATRI_019478</name>
</gene>
<keyword evidence="1" id="KW-0472">Membrane</keyword>
<evidence type="ECO:0000313" key="2">
    <source>
        <dbReference type="EMBL" id="MEQ2168905.1"/>
    </source>
</evidence>
<evidence type="ECO:0000313" key="3">
    <source>
        <dbReference type="Proteomes" id="UP001476798"/>
    </source>
</evidence>
<proteinExistence type="predicted"/>